<evidence type="ECO:0000256" key="5">
    <source>
        <dbReference type="PROSITE-ProRule" id="PRU00176"/>
    </source>
</evidence>
<feature type="region of interest" description="Disordered" evidence="6">
    <location>
        <begin position="634"/>
        <end position="655"/>
    </location>
</feature>
<dbReference type="SMART" id="SM00360">
    <property type="entry name" value="RRM"/>
    <property type="match status" value="2"/>
</dbReference>
<comment type="subcellular location">
    <subcellularLocation>
        <location evidence="1">Cytoplasm</location>
    </subcellularLocation>
</comment>
<dbReference type="OrthoDB" id="762982at2759"/>
<gene>
    <name evidence="8" type="ORF">EGR_01603</name>
</gene>
<proteinExistence type="predicted"/>
<feature type="compositionally biased region" description="Polar residues" evidence="6">
    <location>
        <begin position="646"/>
        <end position="655"/>
    </location>
</feature>
<feature type="region of interest" description="Disordered" evidence="6">
    <location>
        <begin position="676"/>
        <end position="715"/>
    </location>
</feature>
<dbReference type="InterPro" id="IPR012677">
    <property type="entry name" value="Nucleotide-bd_a/b_plait_sf"/>
</dbReference>
<dbReference type="CTD" id="36337318"/>
<evidence type="ECO:0000256" key="3">
    <source>
        <dbReference type="ARBA" id="ARBA00022737"/>
    </source>
</evidence>
<dbReference type="InterPro" id="IPR035979">
    <property type="entry name" value="RBD_domain_sf"/>
</dbReference>
<dbReference type="Proteomes" id="UP000019149">
    <property type="component" value="Unassembled WGS sequence"/>
</dbReference>
<dbReference type="GO" id="GO:0003729">
    <property type="term" value="F:mRNA binding"/>
    <property type="evidence" value="ECO:0007669"/>
    <property type="project" value="TreeGrafter"/>
</dbReference>
<dbReference type="PROSITE" id="PS50102">
    <property type="entry name" value="RRM"/>
    <property type="match status" value="2"/>
</dbReference>
<dbReference type="OMA" id="DSCELMF"/>
<dbReference type="SUPFAM" id="SSF54928">
    <property type="entry name" value="RNA-binding domain, RBD"/>
    <property type="match status" value="2"/>
</dbReference>
<dbReference type="Gene3D" id="3.30.70.330">
    <property type="match status" value="2"/>
</dbReference>
<keyword evidence="9" id="KW-1185">Reference proteome</keyword>
<dbReference type="GO" id="GO:0005737">
    <property type="term" value="C:cytoplasm"/>
    <property type="evidence" value="ECO:0007669"/>
    <property type="project" value="UniProtKB-SubCell"/>
</dbReference>
<dbReference type="KEGG" id="egl:EGR_01603"/>
<reference evidence="8 9" key="1">
    <citation type="journal article" date="2013" name="Nat. Genet.">
        <title>The genome of the hydatid tapeworm Echinococcus granulosus.</title>
        <authorList>
            <person name="Zheng H."/>
            <person name="Zhang W."/>
            <person name="Zhang L."/>
            <person name="Zhang Z."/>
            <person name="Li J."/>
            <person name="Lu G."/>
            <person name="Zhu Y."/>
            <person name="Wang Y."/>
            <person name="Huang Y."/>
            <person name="Liu J."/>
            <person name="Kang H."/>
            <person name="Chen J."/>
            <person name="Wang L."/>
            <person name="Chen A."/>
            <person name="Yu S."/>
            <person name="Gao Z."/>
            <person name="Jin L."/>
            <person name="Gu W."/>
            <person name="Wang Z."/>
            <person name="Zhao L."/>
            <person name="Shi B."/>
            <person name="Wen H."/>
            <person name="Lin R."/>
            <person name="Jones M.K."/>
            <person name="Brejova B."/>
            <person name="Vinar T."/>
            <person name="Zhao G."/>
            <person name="McManus D.P."/>
            <person name="Chen Z."/>
            <person name="Zhou Y."/>
            <person name="Wang S."/>
        </authorList>
    </citation>
    <scope>NUCLEOTIDE SEQUENCE [LARGE SCALE GENOMIC DNA]</scope>
</reference>
<feature type="compositionally biased region" description="Low complexity" evidence="6">
    <location>
        <begin position="697"/>
        <end position="715"/>
    </location>
</feature>
<dbReference type="InterPro" id="IPR000504">
    <property type="entry name" value="RRM_dom"/>
</dbReference>
<evidence type="ECO:0000313" key="9">
    <source>
        <dbReference type="Proteomes" id="UP000019149"/>
    </source>
</evidence>
<dbReference type="RefSeq" id="XP_024354717.1">
    <property type="nucleotide sequence ID" value="XM_024490852.1"/>
</dbReference>
<evidence type="ECO:0000259" key="7">
    <source>
        <dbReference type="PROSITE" id="PS50102"/>
    </source>
</evidence>
<comment type="caution">
    <text evidence="8">The sequence shown here is derived from an EMBL/GenBank/DDBJ whole genome shotgun (WGS) entry which is preliminary data.</text>
</comment>
<dbReference type="GeneID" id="36337318"/>
<feature type="domain" description="RRM" evidence="7">
    <location>
        <begin position="109"/>
        <end position="189"/>
    </location>
</feature>
<dbReference type="PANTHER" id="PTHR48032">
    <property type="entry name" value="RNA-BINDING PROTEIN MUSASHI HOMOLOG RBP6"/>
    <property type="match status" value="1"/>
</dbReference>
<dbReference type="Pfam" id="PF00076">
    <property type="entry name" value="RRM_1"/>
    <property type="match status" value="2"/>
</dbReference>
<dbReference type="EMBL" id="APAU02000006">
    <property type="protein sequence ID" value="EUB63521.1"/>
    <property type="molecule type" value="Genomic_DNA"/>
</dbReference>
<keyword evidence="4 5" id="KW-0694">RNA-binding</keyword>
<dbReference type="PANTHER" id="PTHR48032:SF18">
    <property type="entry name" value="RRM DOMAIN-CONTAINING PROTEIN"/>
    <property type="match status" value="1"/>
</dbReference>
<organism evidence="8 9">
    <name type="scientific">Echinococcus granulosus</name>
    <name type="common">Hydatid tapeworm</name>
    <dbReference type="NCBI Taxonomy" id="6210"/>
    <lineage>
        <taxon>Eukaryota</taxon>
        <taxon>Metazoa</taxon>
        <taxon>Spiralia</taxon>
        <taxon>Lophotrochozoa</taxon>
        <taxon>Platyhelminthes</taxon>
        <taxon>Cestoda</taxon>
        <taxon>Eucestoda</taxon>
        <taxon>Cyclophyllidea</taxon>
        <taxon>Taeniidae</taxon>
        <taxon>Echinococcus</taxon>
        <taxon>Echinococcus granulosus group</taxon>
    </lineage>
</organism>
<sequence length="740" mass="79135">MGINSICANNATSPPLDVGMTSTVVDIKMEPTSCPSNDTSCTHSNLNCASTNEPIGIGFVGGQIGDLKNGATTVTVMEAEGQEEEEGDEAEVELKEGDEEGTVFPHEPGKIFIGGLNPCTTIETLKFYFRKYGEIKNSLIMRDIITKKSRGFGFVTFVDPSVVENVLNDAPHMLDSKRMGEFFVPFFRGAGSGHALFRCYHSLCWTQMLTSTNGQRNDYRAKDCGSEAGSVKSNNECVDRSVAYKIEAEMNSLTDSNEKNTGVKRRIDGAPVNTFLNTSTMNATLIATQALLRTKKVFIGGVSTSTTADDLRVFFSTYGDIDSCELMFDRATNRSRGFAFITFASESAADIVCQKQFHTVNNKKVEVKKAVPKEVMSNTNTLLRQRQYAVQNMPLPTANHHTAVTGTGPSTSHYVGAGTTAALGNASSIQASTASALTVPQMLTMFNAFQPKAQQQQQQPRLNAPNPLLSAPLQSAVTPFQNFNYLLPFNYQNGGILAQTDAANLPPCAHPTLPTSSIAPYDYAAALGASYSSPTSALSPFPSRLPPSYSNPVGLPTAQQTLIGATAPAYAPTGLNMASALETTFSQPLQTMQAYNAVAAAAAVAYNLCFLQEQHHQQAAVMAAASALQLSTSSVPPVASPLSPPGTATQPQSAASVNGYAVNSMANRQRIIIQQTPQSSNRPTGPMAPLQPTQDINSSEQTTTSQSNATAADANSGLYIMPAKVPRENYAPFEVQMWTQ</sequence>
<accession>W6USA5</accession>
<evidence type="ECO:0000256" key="6">
    <source>
        <dbReference type="SAM" id="MobiDB-lite"/>
    </source>
</evidence>
<feature type="domain" description="RRM" evidence="7">
    <location>
        <begin position="295"/>
        <end position="372"/>
    </location>
</feature>
<dbReference type="STRING" id="6210.W6USA5"/>
<evidence type="ECO:0000256" key="1">
    <source>
        <dbReference type="ARBA" id="ARBA00004496"/>
    </source>
</evidence>
<keyword evidence="3" id="KW-0677">Repeat</keyword>
<keyword evidence="2" id="KW-0963">Cytoplasm</keyword>
<protein>
    <submittedName>
        <fullName evidence="8">RNA-binding protein Musashi</fullName>
    </submittedName>
</protein>
<evidence type="ECO:0000256" key="4">
    <source>
        <dbReference type="ARBA" id="ARBA00022884"/>
    </source>
</evidence>
<dbReference type="GO" id="GO:0006417">
    <property type="term" value="P:regulation of translation"/>
    <property type="evidence" value="ECO:0007669"/>
    <property type="project" value="TreeGrafter"/>
</dbReference>
<evidence type="ECO:0000313" key="8">
    <source>
        <dbReference type="EMBL" id="EUB63521.1"/>
    </source>
</evidence>
<evidence type="ECO:0000256" key="2">
    <source>
        <dbReference type="ARBA" id="ARBA00022490"/>
    </source>
</evidence>
<name>W6USA5_ECHGR</name>
<dbReference type="AlphaFoldDB" id="W6USA5"/>